<dbReference type="AlphaFoldDB" id="A0A2A7UZL2"/>
<dbReference type="Pfam" id="PF12276">
    <property type="entry name" value="DUF3617"/>
    <property type="match status" value="1"/>
</dbReference>
<dbReference type="InterPro" id="IPR022061">
    <property type="entry name" value="DUF3617"/>
</dbReference>
<accession>A0A2A7UZL2</accession>
<protein>
    <recommendedName>
        <fullName evidence="4">DUF3617 domain-containing protein</fullName>
    </recommendedName>
</protein>
<sequence>MKSGSAWLAMCLLAGAVQAAQGPTVQDIEVLKTIPGGQWELTSRVDHAEKATPPQLGCLSAEGLARGLQELVTTVQSEQRCTIQLTSNTDALGVLELRCPQDGRELVPAVMEFRRPAPDRLEVRSQLQFGPRSMHLAQDYQWKGACPQ</sequence>
<keyword evidence="3" id="KW-1185">Reference proteome</keyword>
<feature type="signal peptide" evidence="1">
    <location>
        <begin position="1"/>
        <end position="19"/>
    </location>
</feature>
<organism evidence="2 3">
    <name type="scientific">Comamonas terrigena</name>
    <dbReference type="NCBI Taxonomy" id="32013"/>
    <lineage>
        <taxon>Bacteria</taxon>
        <taxon>Pseudomonadati</taxon>
        <taxon>Pseudomonadota</taxon>
        <taxon>Betaproteobacteria</taxon>
        <taxon>Burkholderiales</taxon>
        <taxon>Comamonadaceae</taxon>
        <taxon>Comamonas</taxon>
    </lineage>
</organism>
<evidence type="ECO:0000256" key="1">
    <source>
        <dbReference type="SAM" id="SignalP"/>
    </source>
</evidence>
<dbReference type="Proteomes" id="UP000220246">
    <property type="component" value="Unassembled WGS sequence"/>
</dbReference>
<dbReference type="EMBL" id="PDEA01000001">
    <property type="protein sequence ID" value="PEH90730.1"/>
    <property type="molecule type" value="Genomic_DNA"/>
</dbReference>
<evidence type="ECO:0000313" key="3">
    <source>
        <dbReference type="Proteomes" id="UP000220246"/>
    </source>
</evidence>
<proteinExistence type="predicted"/>
<keyword evidence="1" id="KW-0732">Signal</keyword>
<evidence type="ECO:0000313" key="2">
    <source>
        <dbReference type="EMBL" id="PEH90730.1"/>
    </source>
</evidence>
<feature type="chain" id="PRO_5012179464" description="DUF3617 domain-containing protein" evidence="1">
    <location>
        <begin position="20"/>
        <end position="148"/>
    </location>
</feature>
<evidence type="ECO:0008006" key="4">
    <source>
        <dbReference type="Google" id="ProtNLM"/>
    </source>
</evidence>
<name>A0A2A7UZL2_COMTR</name>
<comment type="caution">
    <text evidence="2">The sequence shown here is derived from an EMBL/GenBank/DDBJ whole genome shotgun (WGS) entry which is preliminary data.</text>
</comment>
<reference evidence="3" key="1">
    <citation type="submission" date="2017-09" db="EMBL/GenBank/DDBJ databases">
        <title>FDA dAtabase for Regulatory Grade micrObial Sequences (FDA-ARGOS): Supporting development and validation of Infectious Disease Dx tests.</title>
        <authorList>
            <person name="Minogue T."/>
            <person name="Wolcott M."/>
            <person name="Wasieloski L."/>
            <person name="Aguilar W."/>
            <person name="Moore D."/>
            <person name="Tallon L."/>
            <person name="Sadzewicz L."/>
            <person name="Ott S."/>
            <person name="Zhao X."/>
            <person name="Nagaraj S."/>
            <person name="Vavikolanu K."/>
            <person name="Aluvathingal J."/>
            <person name="Nadendla S."/>
            <person name="Sichtig H."/>
        </authorList>
    </citation>
    <scope>NUCLEOTIDE SEQUENCE [LARGE SCALE GENOMIC DNA]</scope>
    <source>
        <strain evidence="3">FDAARGOS_394</strain>
    </source>
</reference>
<gene>
    <name evidence="2" type="ORF">CRM82_20875</name>
</gene>